<reference evidence="2 3" key="1">
    <citation type="submission" date="2019-06" db="EMBL/GenBank/DDBJ databases">
        <title>Genomic Encyclopedia of Type Strains, Phase IV (KMG-V): Genome sequencing to study the core and pangenomes of soil and plant-associated prokaryotes.</title>
        <authorList>
            <person name="Whitman W."/>
        </authorList>
    </citation>
    <scope>NUCLEOTIDE SEQUENCE [LARGE SCALE GENOMIC DNA]</scope>
    <source>
        <strain evidence="2 3">BR 11140</strain>
    </source>
</reference>
<organism evidence="2 3">
    <name type="scientific">Nitrospirillum amazonense</name>
    <dbReference type="NCBI Taxonomy" id="28077"/>
    <lineage>
        <taxon>Bacteria</taxon>
        <taxon>Pseudomonadati</taxon>
        <taxon>Pseudomonadota</taxon>
        <taxon>Alphaproteobacteria</taxon>
        <taxon>Rhodospirillales</taxon>
        <taxon>Azospirillaceae</taxon>
        <taxon>Nitrospirillum</taxon>
    </lineage>
</organism>
<protein>
    <submittedName>
        <fullName evidence="2">Uncharacterized protein</fullName>
    </submittedName>
</protein>
<gene>
    <name evidence="2" type="ORF">FBZ92_106152</name>
</gene>
<accession>A0A560IQ62</accession>
<feature type="compositionally biased region" description="Polar residues" evidence="1">
    <location>
        <begin position="1"/>
        <end position="10"/>
    </location>
</feature>
<name>A0A560IQ62_9PROT</name>
<comment type="caution">
    <text evidence="2">The sequence shown here is derived from an EMBL/GenBank/DDBJ whole genome shotgun (WGS) entry which is preliminary data.</text>
</comment>
<sequence length="46" mass="4659">MSQAPTHDLSTASPPPVAAAPALTGTPAFTIQAMLTLRRRAGRTGA</sequence>
<evidence type="ECO:0000313" key="3">
    <source>
        <dbReference type="Proteomes" id="UP000318050"/>
    </source>
</evidence>
<dbReference type="Proteomes" id="UP000318050">
    <property type="component" value="Unassembled WGS sequence"/>
</dbReference>
<dbReference type="AlphaFoldDB" id="A0A560IQ62"/>
<evidence type="ECO:0000313" key="2">
    <source>
        <dbReference type="EMBL" id="TWB60591.1"/>
    </source>
</evidence>
<proteinExistence type="predicted"/>
<feature type="region of interest" description="Disordered" evidence="1">
    <location>
        <begin position="1"/>
        <end position="23"/>
    </location>
</feature>
<evidence type="ECO:0000256" key="1">
    <source>
        <dbReference type="SAM" id="MobiDB-lite"/>
    </source>
</evidence>
<dbReference type="EMBL" id="VITT01000006">
    <property type="protein sequence ID" value="TWB60591.1"/>
    <property type="molecule type" value="Genomic_DNA"/>
</dbReference>